<keyword evidence="2" id="KW-1185">Reference proteome</keyword>
<dbReference type="AlphaFoldDB" id="A0A8S4NR52"/>
<dbReference type="SUPFAM" id="SSF53448">
    <property type="entry name" value="Nucleotide-diphospho-sugar transferases"/>
    <property type="match status" value="1"/>
</dbReference>
<organism evidence="1 2">
    <name type="scientific">Owenia fusiformis</name>
    <name type="common">Polychaete worm</name>
    <dbReference type="NCBI Taxonomy" id="6347"/>
    <lineage>
        <taxon>Eukaryota</taxon>
        <taxon>Metazoa</taxon>
        <taxon>Spiralia</taxon>
        <taxon>Lophotrochozoa</taxon>
        <taxon>Annelida</taxon>
        <taxon>Polychaeta</taxon>
        <taxon>Sedentaria</taxon>
        <taxon>Canalipalpata</taxon>
        <taxon>Sabellida</taxon>
        <taxon>Oweniida</taxon>
        <taxon>Oweniidae</taxon>
        <taxon>Owenia</taxon>
    </lineage>
</organism>
<dbReference type="EMBL" id="CAIIXF020000005">
    <property type="protein sequence ID" value="CAH1783368.1"/>
    <property type="molecule type" value="Genomic_DNA"/>
</dbReference>
<feature type="non-terminal residue" evidence="1">
    <location>
        <position position="141"/>
    </location>
</feature>
<name>A0A8S4NR52_OWEFU</name>
<feature type="non-terminal residue" evidence="1">
    <location>
        <position position="1"/>
    </location>
</feature>
<dbReference type="InterPro" id="IPR029044">
    <property type="entry name" value="Nucleotide-diphossugar_trans"/>
</dbReference>
<gene>
    <name evidence="1" type="ORF">OFUS_LOCUS9715</name>
</gene>
<accession>A0A8S4NR52</accession>
<dbReference type="Proteomes" id="UP000749559">
    <property type="component" value="Unassembled WGS sequence"/>
</dbReference>
<comment type="caution">
    <text evidence="1">The sequence shown here is derived from an EMBL/GenBank/DDBJ whole genome shotgun (WGS) entry which is preliminary data.</text>
</comment>
<evidence type="ECO:0000313" key="1">
    <source>
        <dbReference type="EMBL" id="CAH1783368.1"/>
    </source>
</evidence>
<protein>
    <submittedName>
        <fullName evidence="1">Uncharacterized protein</fullName>
    </submittedName>
</protein>
<evidence type="ECO:0000313" key="2">
    <source>
        <dbReference type="Proteomes" id="UP000749559"/>
    </source>
</evidence>
<proteinExistence type="predicted"/>
<reference evidence="1" key="1">
    <citation type="submission" date="2022-03" db="EMBL/GenBank/DDBJ databases">
        <authorList>
            <person name="Martin C."/>
        </authorList>
    </citation>
    <scope>NUCLEOTIDE SEQUENCE</scope>
</reference>
<sequence>QNIWVARMVIWRIFHYVGFEKIDNFDLDAIPLKNPLKVFDKIKTADIIAATGIYPIGIGKSYGFTLNMGSVELRNSKRMDQFWDSLARESISRLPDDQLLLNRALYEEGITWKIKKPYNFTSYNDSAVMFGSVHGVTRNGF</sequence>